<comment type="caution">
    <text evidence="1">The sequence shown here is derived from an EMBL/GenBank/DDBJ whole genome shotgun (WGS) entry which is preliminary data.</text>
</comment>
<dbReference type="EMBL" id="CAICTM010000747">
    <property type="protein sequence ID" value="CAB9515926.1"/>
    <property type="molecule type" value="Genomic_DNA"/>
</dbReference>
<evidence type="ECO:0000313" key="2">
    <source>
        <dbReference type="Proteomes" id="UP001153069"/>
    </source>
</evidence>
<evidence type="ECO:0000313" key="1">
    <source>
        <dbReference type="EMBL" id="CAB9515926.1"/>
    </source>
</evidence>
<dbReference type="AlphaFoldDB" id="A0A9N8EAZ5"/>
<protein>
    <submittedName>
        <fullName evidence="1">Uncharacterized protein</fullName>
    </submittedName>
</protein>
<accession>A0A9N8EAZ5</accession>
<gene>
    <name evidence="1" type="ORF">SEMRO_748_G196680.1</name>
</gene>
<proteinExistence type="predicted"/>
<dbReference type="SUPFAM" id="SSF48452">
    <property type="entry name" value="TPR-like"/>
    <property type="match status" value="1"/>
</dbReference>
<dbReference type="InterPro" id="IPR011990">
    <property type="entry name" value="TPR-like_helical_dom_sf"/>
</dbReference>
<sequence>MMSASLHDASYRFDAYLRSSIVDLNNRAISYLQEGNYRSAVWDLERALERLEDPKIWYNSHPTHHLYNSQSNDCQPIFQVDDMAALRVQSVPIAPSDHNEASRSNIFEFYRRAFQIVSSRPEQCRIPPCSNLIVLKFNMAIAYHDDAIRRNRRSHFQKALDLYQDILNIMQDFKIRGHSLLLLAIGNNVGHIHAQLNNFPQTREAMHWVRELAMACREQASTVPYSDYTFFYKTVLIFNGNGLNIAPAA</sequence>
<dbReference type="Gene3D" id="1.25.40.10">
    <property type="entry name" value="Tetratricopeptide repeat domain"/>
    <property type="match status" value="1"/>
</dbReference>
<dbReference type="Proteomes" id="UP001153069">
    <property type="component" value="Unassembled WGS sequence"/>
</dbReference>
<organism evidence="1 2">
    <name type="scientific">Seminavis robusta</name>
    <dbReference type="NCBI Taxonomy" id="568900"/>
    <lineage>
        <taxon>Eukaryota</taxon>
        <taxon>Sar</taxon>
        <taxon>Stramenopiles</taxon>
        <taxon>Ochrophyta</taxon>
        <taxon>Bacillariophyta</taxon>
        <taxon>Bacillariophyceae</taxon>
        <taxon>Bacillariophycidae</taxon>
        <taxon>Naviculales</taxon>
        <taxon>Naviculaceae</taxon>
        <taxon>Seminavis</taxon>
    </lineage>
</organism>
<reference evidence="1" key="1">
    <citation type="submission" date="2020-06" db="EMBL/GenBank/DDBJ databases">
        <authorList>
            <consortium name="Plant Systems Biology data submission"/>
        </authorList>
    </citation>
    <scope>NUCLEOTIDE SEQUENCE</scope>
    <source>
        <strain evidence="1">D6</strain>
    </source>
</reference>
<name>A0A9N8EAZ5_9STRA</name>
<keyword evidence="2" id="KW-1185">Reference proteome</keyword>